<dbReference type="InterPro" id="IPR003033">
    <property type="entry name" value="SCP2_sterol-bd_dom"/>
</dbReference>
<proteinExistence type="evidence at transcript level"/>
<protein>
    <submittedName>
        <fullName evidence="2">Sterol transfer family protein</fullName>
    </submittedName>
</protein>
<evidence type="ECO:0000259" key="1">
    <source>
        <dbReference type="Pfam" id="PF02036"/>
    </source>
</evidence>
<dbReference type="PANTHER" id="PTHR10094:SF25">
    <property type="entry name" value="SCP2 STEROL-BINDING DOMAIN-CONTAINING PROTEIN 1"/>
    <property type="match status" value="1"/>
</dbReference>
<sequence length="106" mass="11108">MSKAIFDQIEAAVKAKGAELVKMGGAVFQLNVGNDKLCIDLKNGSGSTKRGDGDKPDVTLTMKEEDFVAMAAGKLDGMQAFMGGKLKIAGNMMLAQKLGPISESAR</sequence>
<feature type="domain" description="SCP2" evidence="1">
    <location>
        <begin position="6"/>
        <end position="100"/>
    </location>
</feature>
<dbReference type="EMBL" id="DQ864820">
    <property type="protein sequence ID" value="ABI14235.1"/>
    <property type="molecule type" value="mRNA"/>
</dbReference>
<dbReference type="Gene3D" id="3.30.1050.10">
    <property type="entry name" value="SCP2 sterol-binding domain"/>
    <property type="match status" value="1"/>
</dbReference>
<dbReference type="InterPro" id="IPR036527">
    <property type="entry name" value="SCP2_sterol-bd_dom_sf"/>
</dbReference>
<accession>A3E3G8</accession>
<reference evidence="2" key="1">
    <citation type="journal article" date="2007" name="Proc. Natl. Acad. Sci. U.S.A.">
        <title>Spliced leader RNA trans-splicing in dinoflagellates.</title>
        <authorList>
            <person name="Zhang H."/>
            <person name="Hou Y."/>
            <person name="Miranda L."/>
            <person name="Campbell D.A."/>
            <person name="Sturm N.R."/>
            <person name="Gaasterland T."/>
            <person name="Lin S."/>
        </authorList>
    </citation>
    <scope>NUCLEOTIDE SEQUENCE</scope>
</reference>
<dbReference type="SUPFAM" id="SSF55718">
    <property type="entry name" value="SCP-like"/>
    <property type="match status" value="1"/>
</dbReference>
<organism evidence="2">
    <name type="scientific">Pfiesteria piscicida</name>
    <name type="common">Phantom dinoflagellate</name>
    <dbReference type="NCBI Taxonomy" id="71001"/>
    <lineage>
        <taxon>Eukaryota</taxon>
        <taxon>Sar</taxon>
        <taxon>Alveolata</taxon>
        <taxon>Dinophyceae</taxon>
        <taxon>Peridiniales</taxon>
        <taxon>Pfiesteriaceae</taxon>
        <taxon>Pfiesteria</taxon>
    </lineage>
</organism>
<dbReference type="AlphaFoldDB" id="A3E3G8"/>
<name>A3E3G8_PFIPI</name>
<dbReference type="GO" id="GO:0005829">
    <property type="term" value="C:cytosol"/>
    <property type="evidence" value="ECO:0007669"/>
    <property type="project" value="TreeGrafter"/>
</dbReference>
<dbReference type="Pfam" id="PF02036">
    <property type="entry name" value="SCP2"/>
    <property type="match status" value="1"/>
</dbReference>
<evidence type="ECO:0000313" key="2">
    <source>
        <dbReference type="EMBL" id="ABI14235.1"/>
    </source>
</evidence>
<dbReference type="PANTHER" id="PTHR10094">
    <property type="entry name" value="STEROL CARRIER PROTEIN 2 SCP-2 FAMILY PROTEIN"/>
    <property type="match status" value="1"/>
</dbReference>